<feature type="region of interest" description="Disordered" evidence="2">
    <location>
        <begin position="448"/>
        <end position="486"/>
    </location>
</feature>
<feature type="compositionally biased region" description="Basic residues" evidence="2">
    <location>
        <begin position="467"/>
        <end position="480"/>
    </location>
</feature>
<name>A0AAV9WLJ2_9PEZI</name>
<dbReference type="Proteomes" id="UP001370758">
    <property type="component" value="Unassembled WGS sequence"/>
</dbReference>
<keyword evidence="4" id="KW-1185">Reference proteome</keyword>
<feature type="region of interest" description="Disordered" evidence="2">
    <location>
        <begin position="1"/>
        <end position="29"/>
    </location>
</feature>
<evidence type="ECO:0000256" key="2">
    <source>
        <dbReference type="SAM" id="MobiDB-lite"/>
    </source>
</evidence>
<accession>A0AAV9WLJ2</accession>
<evidence type="ECO:0000256" key="1">
    <source>
        <dbReference type="SAM" id="Coils"/>
    </source>
</evidence>
<organism evidence="3 4">
    <name type="scientific">Arthrobotrys musiformis</name>
    <dbReference type="NCBI Taxonomy" id="47236"/>
    <lineage>
        <taxon>Eukaryota</taxon>
        <taxon>Fungi</taxon>
        <taxon>Dikarya</taxon>
        <taxon>Ascomycota</taxon>
        <taxon>Pezizomycotina</taxon>
        <taxon>Orbiliomycetes</taxon>
        <taxon>Orbiliales</taxon>
        <taxon>Orbiliaceae</taxon>
        <taxon>Arthrobotrys</taxon>
    </lineage>
</organism>
<dbReference type="EMBL" id="JAVHJL010000002">
    <property type="protein sequence ID" value="KAK6510091.1"/>
    <property type="molecule type" value="Genomic_DNA"/>
</dbReference>
<protein>
    <submittedName>
        <fullName evidence="3">Uncharacterized protein</fullName>
    </submittedName>
</protein>
<feature type="coiled-coil region" evidence="1">
    <location>
        <begin position="116"/>
        <end position="143"/>
    </location>
</feature>
<gene>
    <name evidence="3" type="ORF">TWF481_004803</name>
</gene>
<feature type="compositionally biased region" description="Low complexity" evidence="2">
    <location>
        <begin position="215"/>
        <end position="225"/>
    </location>
</feature>
<reference evidence="3 4" key="1">
    <citation type="submission" date="2023-08" db="EMBL/GenBank/DDBJ databases">
        <authorList>
            <person name="Palmer J.M."/>
        </authorList>
    </citation>
    <scope>NUCLEOTIDE SEQUENCE [LARGE SCALE GENOMIC DNA]</scope>
    <source>
        <strain evidence="3 4">TWF481</strain>
    </source>
</reference>
<proteinExistence type="predicted"/>
<evidence type="ECO:0000313" key="4">
    <source>
        <dbReference type="Proteomes" id="UP001370758"/>
    </source>
</evidence>
<keyword evidence="1" id="KW-0175">Coiled coil</keyword>
<feature type="compositionally biased region" description="Polar residues" evidence="2">
    <location>
        <begin position="240"/>
        <end position="253"/>
    </location>
</feature>
<dbReference type="AlphaFoldDB" id="A0AAV9WLJ2"/>
<feature type="region of interest" description="Disordered" evidence="2">
    <location>
        <begin position="212"/>
        <end position="272"/>
    </location>
</feature>
<sequence>MIEYKTTKRTPKLQLQKPQSPAPSSISSTITGLAEPVNIISTKPLNTSTKHIKTTTAAGGVGDKPPTLKIVTIMSSTFSQAVMVSLNEHMAQTLLDSMTSTIRSSKLDVDGQIQGLEMLVESLEALNAKVESYMTELKARREDTFCYDELDLEGLEEWVDGISGGSSAGSGNSGCLKRIPSPVGCRGSKARLASRRLTTLCEEDLTHRPSFETISSKSSHSASGSITIKVDTPSTPPPSSHEQSLFTPSTPGQYRQIDPKKIPKRKPVPATQLQIPQKNNKAFKRKEVPNRMYEHLGSSSTTVNTVATVDSICGVGVGVGGELESLWTPPVTDEECSPIRDRGEMVCIATATAVAVGGAAPMIYQPKPRRVKSKQLKISIPRKGSGGKGSGGSIPKEKTSMVKEKRVVLKTPTSAPSGTAMFQKRAKEDMEKIRFSYEESDCGRVVRRMDSGREKRKSIHSSGGGSMKRKLSLRSRRRKKYENGIPRCDSPVLGSCEVIFARR</sequence>
<feature type="region of interest" description="Disordered" evidence="2">
    <location>
        <begin position="380"/>
        <end position="402"/>
    </location>
</feature>
<evidence type="ECO:0000313" key="3">
    <source>
        <dbReference type="EMBL" id="KAK6510091.1"/>
    </source>
</evidence>
<comment type="caution">
    <text evidence="3">The sequence shown here is derived from an EMBL/GenBank/DDBJ whole genome shotgun (WGS) entry which is preliminary data.</text>
</comment>